<dbReference type="Gene3D" id="3.40.50.2300">
    <property type="match status" value="1"/>
</dbReference>
<dbReference type="EMBL" id="DTAK01000015">
    <property type="protein sequence ID" value="HGU59153.1"/>
    <property type="molecule type" value="Genomic_DNA"/>
</dbReference>
<dbReference type="InterPro" id="IPR001789">
    <property type="entry name" value="Sig_transdc_resp-reg_receiver"/>
</dbReference>
<comment type="caution">
    <text evidence="3">The sequence shown here is derived from an EMBL/GenBank/DDBJ whole genome shotgun (WGS) entry which is preliminary data.</text>
</comment>
<keyword evidence="1" id="KW-0597">Phosphoprotein</keyword>
<proteinExistence type="predicted"/>
<dbReference type="GO" id="GO:0000160">
    <property type="term" value="P:phosphorelay signal transduction system"/>
    <property type="evidence" value="ECO:0007669"/>
    <property type="project" value="InterPro"/>
</dbReference>
<dbReference type="EMBL" id="DTPI01000028">
    <property type="protein sequence ID" value="HGE66332.1"/>
    <property type="molecule type" value="Genomic_DNA"/>
</dbReference>
<dbReference type="InterPro" id="IPR011006">
    <property type="entry name" value="CheY-like_superfamily"/>
</dbReference>
<dbReference type="InterPro" id="IPR052048">
    <property type="entry name" value="ST_Response_Regulator"/>
</dbReference>
<dbReference type="Pfam" id="PF00072">
    <property type="entry name" value="Response_reg"/>
    <property type="match status" value="1"/>
</dbReference>
<name>A0A7C3UK36_9EURY</name>
<dbReference type="PANTHER" id="PTHR43228">
    <property type="entry name" value="TWO-COMPONENT RESPONSE REGULATOR"/>
    <property type="match status" value="1"/>
</dbReference>
<dbReference type="SUPFAM" id="SSF52172">
    <property type="entry name" value="CheY-like"/>
    <property type="match status" value="1"/>
</dbReference>
<evidence type="ECO:0000259" key="2">
    <source>
        <dbReference type="PROSITE" id="PS50110"/>
    </source>
</evidence>
<feature type="domain" description="Response regulatory" evidence="2">
    <location>
        <begin position="2"/>
        <end position="113"/>
    </location>
</feature>
<dbReference type="PROSITE" id="PS50110">
    <property type="entry name" value="RESPONSE_REGULATORY"/>
    <property type="match status" value="1"/>
</dbReference>
<evidence type="ECO:0000256" key="1">
    <source>
        <dbReference type="PROSITE-ProRule" id="PRU00169"/>
    </source>
</evidence>
<sequence length="115" mass="13054">MKILVVDDDKFMRELLKIILKDFEVYEAENGREAVEVYKKVKPDIVLMDVLMPNMNGIEATKEILKIDQNAKIIGVTAFASSKGQELLKAGAKEIIEKPFTRKKIIEIVKKYSGP</sequence>
<evidence type="ECO:0000313" key="4">
    <source>
        <dbReference type="EMBL" id="HGU59153.1"/>
    </source>
</evidence>
<reference evidence="3" key="1">
    <citation type="journal article" date="2020" name="mSystems">
        <title>Genome- and Community-Level Interaction Insights into Carbon Utilization and Element Cycling Functions of Hydrothermarchaeota in Hydrothermal Sediment.</title>
        <authorList>
            <person name="Zhou Z."/>
            <person name="Liu Y."/>
            <person name="Xu W."/>
            <person name="Pan J."/>
            <person name="Luo Z.H."/>
            <person name="Li M."/>
        </authorList>
    </citation>
    <scope>NUCLEOTIDE SEQUENCE [LARGE SCALE GENOMIC DNA]</scope>
    <source>
        <strain evidence="4">SpSt-62</strain>
        <strain evidence="3">SpSt-97</strain>
    </source>
</reference>
<dbReference type="PANTHER" id="PTHR43228:SF1">
    <property type="entry name" value="TWO-COMPONENT RESPONSE REGULATOR ARR22"/>
    <property type="match status" value="1"/>
</dbReference>
<accession>A0A7C3UK36</accession>
<protein>
    <submittedName>
        <fullName evidence="3">Response regulator</fullName>
    </submittedName>
</protein>
<gene>
    <name evidence="4" type="ORF">ENT89_03000</name>
    <name evidence="3" type="ORF">ENX77_04305</name>
</gene>
<dbReference type="SMART" id="SM00448">
    <property type="entry name" value="REC"/>
    <property type="match status" value="1"/>
</dbReference>
<organism evidence="3">
    <name type="scientific">Geoglobus ahangari</name>
    <dbReference type="NCBI Taxonomy" id="113653"/>
    <lineage>
        <taxon>Archaea</taxon>
        <taxon>Methanobacteriati</taxon>
        <taxon>Methanobacteriota</taxon>
        <taxon>Archaeoglobi</taxon>
        <taxon>Archaeoglobales</taxon>
        <taxon>Archaeoglobaceae</taxon>
        <taxon>Geoglobus</taxon>
    </lineage>
</organism>
<feature type="modified residue" description="4-aspartylphosphate" evidence="1">
    <location>
        <position position="49"/>
    </location>
</feature>
<dbReference type="AlphaFoldDB" id="A0A7C3UK36"/>
<evidence type="ECO:0000313" key="3">
    <source>
        <dbReference type="EMBL" id="HGE66332.1"/>
    </source>
</evidence>